<proteinExistence type="predicted"/>
<organism evidence="2 3">
    <name type="scientific">Corynebacterium uterequi</name>
    <dbReference type="NCBI Taxonomy" id="1072256"/>
    <lineage>
        <taxon>Bacteria</taxon>
        <taxon>Bacillati</taxon>
        <taxon>Actinomycetota</taxon>
        <taxon>Actinomycetes</taxon>
        <taxon>Mycobacteriales</taxon>
        <taxon>Corynebacteriaceae</taxon>
        <taxon>Corynebacterium</taxon>
    </lineage>
</organism>
<reference evidence="2 3" key="1">
    <citation type="journal article" date="2015" name="Genome Announc.">
        <title>Virulence Factor Genes Detected in the Complete Genome Sequence of Corynebacterium uterequi DSM 45634, Isolated from the Uterus of a Maiden Mare.</title>
        <authorList>
            <person name="Ruckert C."/>
            <person name="Kriete M."/>
            <person name="Jaenicke S."/>
            <person name="Winkler A."/>
            <person name="Tauch A."/>
        </authorList>
    </citation>
    <scope>NUCLEOTIDE SEQUENCE [LARGE SCALE GENOMIC DNA]</scope>
    <source>
        <strain evidence="2 3">DSM 45634</strain>
    </source>
</reference>
<dbReference type="PATRIC" id="fig|1072256.5.peg.687"/>
<gene>
    <name evidence="2" type="ORF">CUTER_03460</name>
</gene>
<keyword evidence="3" id="KW-1185">Reference proteome</keyword>
<dbReference type="STRING" id="1072256.CUTER_03460"/>
<accession>A0A0G3HDD3</accession>
<dbReference type="RefSeq" id="WP_052844009.1">
    <property type="nucleotide sequence ID" value="NZ_CP011546.1"/>
</dbReference>
<dbReference type="AlphaFoldDB" id="A0A0G3HDD3"/>
<dbReference type="KEGG" id="cut:CUTER_03460"/>
<protein>
    <submittedName>
        <fullName evidence="2">Uncharacterized protein</fullName>
    </submittedName>
</protein>
<evidence type="ECO:0000313" key="2">
    <source>
        <dbReference type="EMBL" id="AKK10700.1"/>
    </source>
</evidence>
<feature type="compositionally biased region" description="Basic and acidic residues" evidence="1">
    <location>
        <begin position="28"/>
        <end position="42"/>
    </location>
</feature>
<dbReference type="EMBL" id="CP011546">
    <property type="protein sequence ID" value="AKK10700.1"/>
    <property type="molecule type" value="Genomic_DNA"/>
</dbReference>
<evidence type="ECO:0000313" key="3">
    <source>
        <dbReference type="Proteomes" id="UP000035548"/>
    </source>
</evidence>
<dbReference type="OrthoDB" id="4427780at2"/>
<feature type="region of interest" description="Disordered" evidence="1">
    <location>
        <begin position="1"/>
        <end position="42"/>
    </location>
</feature>
<evidence type="ECO:0000256" key="1">
    <source>
        <dbReference type="SAM" id="MobiDB-lite"/>
    </source>
</evidence>
<sequence>MSDPVDPQASAGRPRRRRRAFRLGDAPDYDRTADRNDNELDAARRLSDDSMMIFGDPELDFLLQQRPPHYGGDN</sequence>
<name>A0A0G3HDD3_9CORY</name>
<reference evidence="3" key="2">
    <citation type="submission" date="2015-05" db="EMBL/GenBank/DDBJ databases">
        <title>Complete genome sequence of Corynebacterium uterequi DSM 45634, isolated from the uterus of a maiden mare.</title>
        <authorList>
            <person name="Ruckert C."/>
            <person name="Albersmeier A."/>
            <person name="Winkler A."/>
            <person name="Tauch A."/>
        </authorList>
    </citation>
    <scope>NUCLEOTIDE SEQUENCE [LARGE SCALE GENOMIC DNA]</scope>
    <source>
        <strain evidence="3">DSM 45634</strain>
    </source>
</reference>
<dbReference type="Proteomes" id="UP000035548">
    <property type="component" value="Chromosome"/>
</dbReference>